<accession>A0A7C3YTL5</accession>
<dbReference type="CDD" id="cd09911">
    <property type="entry name" value="Lin0431_like"/>
    <property type="match status" value="1"/>
</dbReference>
<dbReference type="AlphaFoldDB" id="A0A7C3YTL5"/>
<dbReference type="Gene3D" id="2.60.320.10">
    <property type="entry name" value="N-utilization substance G protein NusG, insert domain"/>
    <property type="match status" value="1"/>
</dbReference>
<protein>
    <submittedName>
        <fullName evidence="1">NusG domain II-containing protein</fullName>
    </submittedName>
</protein>
<dbReference type="InterPro" id="IPR038690">
    <property type="entry name" value="NusG_2_sf"/>
</dbReference>
<gene>
    <name evidence="1" type="ORF">ENX07_00770</name>
</gene>
<name>A0A7C3YTL5_UNCW3</name>
<dbReference type="Pfam" id="PF07009">
    <property type="entry name" value="NusG_II"/>
    <property type="match status" value="1"/>
</dbReference>
<evidence type="ECO:0000313" key="1">
    <source>
        <dbReference type="EMBL" id="HGE98595.1"/>
    </source>
</evidence>
<reference evidence="1" key="1">
    <citation type="journal article" date="2020" name="mSystems">
        <title>Genome- and Community-Level Interaction Insights into Carbon Utilization and Element Cycling Functions of Hydrothermarchaeota in Hydrothermal Sediment.</title>
        <authorList>
            <person name="Zhou Z."/>
            <person name="Liu Y."/>
            <person name="Xu W."/>
            <person name="Pan J."/>
            <person name="Luo Z.H."/>
            <person name="Li M."/>
        </authorList>
    </citation>
    <scope>NUCLEOTIDE SEQUENCE [LARGE SCALE GENOMIC DNA]</scope>
    <source>
        <strain evidence="1">SpSt-906</strain>
    </source>
</reference>
<organism evidence="1">
    <name type="scientific">candidate division WOR-3 bacterium</name>
    <dbReference type="NCBI Taxonomy" id="2052148"/>
    <lineage>
        <taxon>Bacteria</taxon>
        <taxon>Bacteria division WOR-3</taxon>
    </lineage>
</organism>
<comment type="caution">
    <text evidence="1">The sequence shown here is derived from an EMBL/GenBank/DDBJ whole genome shotgun (WGS) entry which is preliminary data.</text>
</comment>
<proteinExistence type="predicted"/>
<dbReference type="EMBL" id="DTMQ01000009">
    <property type="protein sequence ID" value="HGE98595.1"/>
    <property type="molecule type" value="Genomic_DNA"/>
</dbReference>
<sequence length="122" mass="14258">MQGLRKKSRYHIIKPLDIIFFFPLLFLFLKTQEEGKKVEIFVDGKIKYIYNLNDNRTFEVEGRLGNSIIEIKEGKVRMKYSPCPDKLCMKTGYIKNRGESIICVPNRVVIRIRGDDIDGITE</sequence>